<reference evidence="2 3" key="1">
    <citation type="submission" date="2019-05" db="EMBL/GenBank/DDBJ databases">
        <title>Whole genome sequence analysis of Cupriavidus campinensis S14E4C strain.</title>
        <authorList>
            <person name="Abbaszade G."/>
            <person name="Szabo A."/>
            <person name="Toumi M."/>
            <person name="Toth E."/>
        </authorList>
    </citation>
    <scope>NUCLEOTIDE SEQUENCE [LARGE SCALE GENOMIC DNA]</scope>
    <source>
        <strain evidence="2 3">S14E4C</strain>
    </source>
</reference>
<keyword evidence="1" id="KW-1133">Transmembrane helix</keyword>
<keyword evidence="1" id="KW-0472">Membrane</keyword>
<evidence type="ECO:0000313" key="2">
    <source>
        <dbReference type="EMBL" id="TSP11428.1"/>
    </source>
</evidence>
<dbReference type="EMBL" id="VCIZ01000010">
    <property type="protein sequence ID" value="TSP11428.1"/>
    <property type="molecule type" value="Genomic_DNA"/>
</dbReference>
<evidence type="ECO:0000313" key="3">
    <source>
        <dbReference type="Proteomes" id="UP000318943"/>
    </source>
</evidence>
<accession>A0ABY3EKF5</accession>
<dbReference type="Proteomes" id="UP000318943">
    <property type="component" value="Unassembled WGS sequence"/>
</dbReference>
<evidence type="ECO:0000256" key="1">
    <source>
        <dbReference type="SAM" id="Phobius"/>
    </source>
</evidence>
<keyword evidence="3" id="KW-1185">Reference proteome</keyword>
<organism evidence="2 3">
    <name type="scientific">Cupriavidus campinensis</name>
    <dbReference type="NCBI Taxonomy" id="151783"/>
    <lineage>
        <taxon>Bacteria</taxon>
        <taxon>Pseudomonadati</taxon>
        <taxon>Pseudomonadota</taxon>
        <taxon>Betaproteobacteria</taxon>
        <taxon>Burkholderiales</taxon>
        <taxon>Burkholderiaceae</taxon>
        <taxon>Cupriavidus</taxon>
    </lineage>
</organism>
<feature type="transmembrane region" description="Helical" evidence="1">
    <location>
        <begin position="20"/>
        <end position="41"/>
    </location>
</feature>
<sequence length="107" mass="12217">MEQQQTKRGWFDFTISLQWLVGAIVSSLVGAITGAAIWFGLVSRVQALETRDQDHASHFARIESDMRQQRADVKEQLNDIGGDVKEIRRYLMDNAAGARPDIRRWSK</sequence>
<protein>
    <submittedName>
        <fullName evidence="2">Uncharacterized protein</fullName>
    </submittedName>
</protein>
<proteinExistence type="predicted"/>
<gene>
    <name evidence="2" type="ORF">FGG12_17470</name>
</gene>
<keyword evidence="1" id="KW-0812">Transmembrane</keyword>
<dbReference type="RefSeq" id="WP_144199508.1">
    <property type="nucleotide sequence ID" value="NZ_VCIZ01000010.1"/>
</dbReference>
<name>A0ABY3EKF5_9BURK</name>
<comment type="caution">
    <text evidence="2">The sequence shown here is derived from an EMBL/GenBank/DDBJ whole genome shotgun (WGS) entry which is preliminary data.</text>
</comment>